<keyword evidence="10" id="KW-1185">Reference proteome</keyword>
<proteinExistence type="predicted"/>
<gene>
    <name evidence="4" type="ORF">GHN41_23695</name>
    <name evidence="1" type="ORF">GHN94_23775</name>
    <name evidence="5" type="ORF">GHO29_24765</name>
    <name evidence="2" type="ORF">GHO37_29065</name>
    <name evidence="3" type="ORF">GHO39_27885</name>
</gene>
<dbReference type="Proteomes" id="UP000489190">
    <property type="component" value="Unassembled WGS sequence"/>
</dbReference>
<evidence type="ECO:0000313" key="8">
    <source>
        <dbReference type="Proteomes" id="UP000447574"/>
    </source>
</evidence>
<name>A0A6A7YN36_9PSED</name>
<evidence type="ECO:0000313" key="2">
    <source>
        <dbReference type="EMBL" id="MQT78274.1"/>
    </source>
</evidence>
<evidence type="ECO:0000313" key="7">
    <source>
        <dbReference type="Proteomes" id="UP000443000"/>
    </source>
</evidence>
<dbReference type="EMBL" id="WIWI01000202">
    <property type="protein sequence ID" value="MQT92892.1"/>
    <property type="molecule type" value="Genomic_DNA"/>
</dbReference>
<dbReference type="EMBL" id="WIWP01000139">
    <property type="protein sequence ID" value="MQT28812.1"/>
    <property type="molecule type" value="Genomic_DNA"/>
</dbReference>
<organism evidence="5 6">
    <name type="scientific">Pseudomonas helleri</name>
    <dbReference type="NCBI Taxonomy" id="1608996"/>
    <lineage>
        <taxon>Bacteria</taxon>
        <taxon>Pseudomonadati</taxon>
        <taxon>Pseudomonadota</taxon>
        <taxon>Gammaproteobacteria</taxon>
        <taxon>Pseudomonadales</taxon>
        <taxon>Pseudomonadaceae</taxon>
        <taxon>Pseudomonas</taxon>
    </lineage>
</organism>
<dbReference type="EMBL" id="WIWF01000313">
    <property type="protein sequence ID" value="MQT78274.1"/>
    <property type="molecule type" value="Genomic_DNA"/>
</dbReference>
<evidence type="ECO:0000313" key="5">
    <source>
        <dbReference type="EMBL" id="MQU29662.1"/>
    </source>
</evidence>
<evidence type="ECO:0000313" key="6">
    <source>
        <dbReference type="Proteomes" id="UP000437970"/>
    </source>
</evidence>
<dbReference type="AlphaFoldDB" id="A0A6A7YN36"/>
<evidence type="ECO:0000313" key="4">
    <source>
        <dbReference type="EMBL" id="MQU19414.1"/>
    </source>
</evidence>
<dbReference type="EMBL" id="WIVT01000079">
    <property type="protein sequence ID" value="MQU19414.1"/>
    <property type="molecule type" value="Genomic_DNA"/>
</dbReference>
<evidence type="ECO:0000313" key="10">
    <source>
        <dbReference type="Proteomes" id="UP000713985"/>
    </source>
</evidence>
<dbReference type="Proteomes" id="UP000437970">
    <property type="component" value="Unassembled WGS sequence"/>
</dbReference>
<protein>
    <submittedName>
        <fullName evidence="5">Uncharacterized protein</fullName>
    </submittedName>
</protein>
<accession>A0A6A7YN36</accession>
<evidence type="ECO:0000313" key="3">
    <source>
        <dbReference type="EMBL" id="MQT92892.1"/>
    </source>
</evidence>
<evidence type="ECO:0000313" key="1">
    <source>
        <dbReference type="EMBL" id="MQT28812.1"/>
    </source>
</evidence>
<dbReference type="Proteomes" id="UP000713985">
    <property type="component" value="Unassembled WGS sequence"/>
</dbReference>
<dbReference type="EMBL" id="WIVW01000110">
    <property type="protein sequence ID" value="MQU29662.1"/>
    <property type="molecule type" value="Genomic_DNA"/>
</dbReference>
<dbReference type="RefSeq" id="WP_153331050.1">
    <property type="nucleotide sequence ID" value="NZ_WIVT01000079.1"/>
</dbReference>
<dbReference type="Proteomes" id="UP000447574">
    <property type="component" value="Unassembled WGS sequence"/>
</dbReference>
<sequence>MTQPHRVICDWLDVTFSPDEAPFPTVNRLLLDAGFDAESSDRSTFVYRLGRATVMFGPSRGAMRASFSGSACAALRDHGSWSDLLSELSSVPHRVTRVDAALDLSIDGADMVALMRQRYPSGQVNLGRKAVNTSVVLSVRPDGRETGTWYAGRLTKARYTARVYDKAWEALQKRGEMLPPRTRIEVTAKGGDSGATLRDAAEPAALFWHLASPALLDAPEGYPVWTPNRDLGWVAPTKHFDPAALLERRVESSAMLDALALLADDLGPNGRDYLLGLLEKRIHAAQGLTAAPSSVSSDRAAGCK</sequence>
<dbReference type="Proteomes" id="UP000443000">
    <property type="component" value="Unassembled WGS sequence"/>
</dbReference>
<evidence type="ECO:0000313" key="9">
    <source>
        <dbReference type="Proteomes" id="UP000489190"/>
    </source>
</evidence>
<comment type="caution">
    <text evidence="5">The sequence shown here is derived from an EMBL/GenBank/DDBJ whole genome shotgun (WGS) entry which is preliminary data.</text>
</comment>
<reference evidence="6 7" key="1">
    <citation type="submission" date="2019-10" db="EMBL/GenBank/DDBJ databases">
        <title>Evaluation of single-gene subtyping targets for Pseudomonas.</title>
        <authorList>
            <person name="Reichler S.J."/>
            <person name="Orsi R.H."/>
            <person name="Wiedmann M."/>
            <person name="Martin N.H."/>
            <person name="Murphy S.I."/>
        </authorList>
    </citation>
    <scope>NUCLEOTIDE SEQUENCE [LARGE SCALE GENOMIC DNA]</scope>
    <source>
        <strain evidence="1 10">FSL R10-0802</strain>
        <strain evidence="4 7">FSL R10-1594</strain>
        <strain evidence="5 6">FSL R10-1984</strain>
        <strain evidence="2 8">FSL R10-2932</strain>
        <strain evidence="3 9">FSL R10-3254</strain>
    </source>
</reference>